<gene>
    <name evidence="2" type="ORF">BKM31_11535</name>
</gene>
<reference evidence="3" key="1">
    <citation type="journal article" date="2017" name="Med. Chem. Commun.">
        <title>Nonomuraea sp. ATCC 55076 harbours the largest actinomycete chromosome to date and the kistamicin biosynthetic gene cluster.</title>
        <authorList>
            <person name="Nazari B."/>
            <person name="Forneris C.C."/>
            <person name="Gibson M.I."/>
            <person name="Moon K."/>
            <person name="Schramma K.R."/>
            <person name="Seyedsayamdost M.R."/>
        </authorList>
    </citation>
    <scope>NUCLEOTIDE SEQUENCE [LARGE SCALE GENOMIC DNA]</scope>
    <source>
        <strain evidence="3">ATCC 55076</strain>
    </source>
</reference>
<organism evidence="2 3">
    <name type="scientific">[Actinomadura] parvosata subsp. kistnae</name>
    <dbReference type="NCBI Taxonomy" id="1909395"/>
    <lineage>
        <taxon>Bacteria</taxon>
        <taxon>Bacillati</taxon>
        <taxon>Actinomycetota</taxon>
        <taxon>Actinomycetes</taxon>
        <taxon>Streptosporangiales</taxon>
        <taxon>Streptosporangiaceae</taxon>
        <taxon>Nonomuraea</taxon>
    </lineage>
</organism>
<name>A0A1U9ZVN9_9ACTN</name>
<feature type="chain" id="PRO_5013273605" evidence="1">
    <location>
        <begin position="19"/>
        <end position="240"/>
    </location>
</feature>
<dbReference type="InterPro" id="IPR036375">
    <property type="entry name" value="Hemopexin-like_dom_sf"/>
</dbReference>
<evidence type="ECO:0000256" key="1">
    <source>
        <dbReference type="SAM" id="SignalP"/>
    </source>
</evidence>
<feature type="signal peptide" evidence="1">
    <location>
        <begin position="1"/>
        <end position="18"/>
    </location>
</feature>
<dbReference type="AlphaFoldDB" id="A0A1U9ZVN9"/>
<proteinExistence type="predicted"/>
<dbReference type="Proteomes" id="UP000190797">
    <property type="component" value="Chromosome"/>
</dbReference>
<dbReference type="Gene3D" id="2.110.10.10">
    <property type="entry name" value="Hemopexin-like domain"/>
    <property type="match status" value="1"/>
</dbReference>
<evidence type="ECO:0000313" key="3">
    <source>
        <dbReference type="Proteomes" id="UP000190797"/>
    </source>
</evidence>
<protein>
    <submittedName>
        <fullName evidence="2">Uncharacterized protein</fullName>
    </submittedName>
</protein>
<keyword evidence="3" id="KW-1185">Reference proteome</keyword>
<sequence>MVAVIALGAAVAPASATAAGRAGEPGPAAAALRSFDAVTTVNERKAWKHMALIGDQYAIFTDRGLVEGPAPIRKKWPFLPKRFTRDVDTAAIAFSGPGFRWRHTWTKGTQAITFEDGGLVSGPFRLPLPYDGLTDVNVGGSAQIQHLGVRGGSATPLFAKDFEIPSLPLYGSAFLPARFRADVDDISLEFEKNAPKFSYYKGNERVIFDDRRVIELVRLDVKWPFLNDWRRSLSRAAPGR</sequence>
<evidence type="ECO:0000313" key="2">
    <source>
        <dbReference type="EMBL" id="AQZ62021.1"/>
    </source>
</evidence>
<dbReference type="EMBL" id="CP017717">
    <property type="protein sequence ID" value="AQZ62021.1"/>
    <property type="molecule type" value="Genomic_DNA"/>
</dbReference>
<dbReference type="KEGG" id="noa:BKM31_11535"/>
<accession>A0A1U9ZVN9</accession>
<keyword evidence="1" id="KW-0732">Signal</keyword>